<sequence length="534" mass="57896">MTEDAWCAFTLDEEAIRTGFVVAGAFSVGPVYWEGGARHGLVAHRAPTPGLRSAALRLLSSTAVVRPLTIVADSIMFSTDHITLRTPEKEYDILLEGDPVCPYHVHLGSAFPERPLAATVHLLNHSAVPYSYYWSVRPWDKILLSAEKQHSEVFSEVIESELTSLHTESVSAIRVEPVRGAAGARSSLAVHVCAPRAGADCGLHRLVLMLILTDIPRESLGPEYDDIILSTKTVEEEEIPGLCEAWSREVCEVLVTQLEVWWEVVPMRYVLHPPVLHLTHTRRVSSVELQVEVTQLHAGGAARAEWRGDVQTLPPLAPLQAGRSVRHRLKVPLAAAHHEAITNIFQLEASEGEWRAWCVVRSRCALPRPALLPACRRLGAAPPAAPLAAALTVCNNTQSMITWRVNIYPWWCPRGGARCLVGEQEVVGAAGGAGELCAVCASSCCACGALAPAAGDLPHAQSETVTYRCRAPAVEGSVLNIAQLRAGQAGSGRGEPARSALLAHRALRPRLVLRALRCGCSHPCQCRYNCCLLQ</sequence>
<dbReference type="Proteomes" id="UP000694872">
    <property type="component" value="Unplaced"/>
</dbReference>
<evidence type="ECO:0000313" key="1">
    <source>
        <dbReference type="RefSeq" id="XP_013180329.1"/>
    </source>
</evidence>
<accession>A0AAJ6ZW24</accession>
<protein>
    <submittedName>
        <fullName evidence="1">Uncharacterized protein LOC106126966</fullName>
    </submittedName>
</protein>
<dbReference type="KEGG" id="pxu:106126966"/>
<organism evidence="1">
    <name type="scientific">Papilio xuthus</name>
    <name type="common">Asian swallowtail butterfly</name>
    <dbReference type="NCBI Taxonomy" id="66420"/>
    <lineage>
        <taxon>Eukaryota</taxon>
        <taxon>Metazoa</taxon>
        <taxon>Ecdysozoa</taxon>
        <taxon>Arthropoda</taxon>
        <taxon>Hexapoda</taxon>
        <taxon>Insecta</taxon>
        <taxon>Pterygota</taxon>
        <taxon>Neoptera</taxon>
        <taxon>Endopterygota</taxon>
        <taxon>Lepidoptera</taxon>
        <taxon>Glossata</taxon>
        <taxon>Ditrysia</taxon>
        <taxon>Papilionoidea</taxon>
        <taxon>Papilionidae</taxon>
        <taxon>Papilioninae</taxon>
        <taxon>Papilio</taxon>
    </lineage>
</organism>
<dbReference type="RefSeq" id="XP_013180329.1">
    <property type="nucleotide sequence ID" value="XM_013324875.1"/>
</dbReference>
<proteinExistence type="predicted"/>
<reference evidence="1" key="1">
    <citation type="submission" date="2025-08" db="UniProtKB">
        <authorList>
            <consortium name="RefSeq"/>
        </authorList>
    </citation>
    <scope>IDENTIFICATION</scope>
</reference>
<name>A0AAJ6ZW24_PAPXU</name>
<gene>
    <name evidence="1" type="primary">LOC106126966</name>
</gene>
<dbReference type="GeneID" id="106126966"/>
<dbReference type="AlphaFoldDB" id="A0AAJ6ZW24"/>